<reference evidence="2" key="1">
    <citation type="journal article" date="2022" name="bioRxiv">
        <title>Sequencing and chromosome-scale assembly of the giantPleurodeles waltlgenome.</title>
        <authorList>
            <person name="Brown T."/>
            <person name="Elewa A."/>
            <person name="Iarovenko S."/>
            <person name="Subramanian E."/>
            <person name="Araus A.J."/>
            <person name="Petzold A."/>
            <person name="Susuki M."/>
            <person name="Suzuki K.-i.T."/>
            <person name="Hayashi T."/>
            <person name="Toyoda A."/>
            <person name="Oliveira C."/>
            <person name="Osipova E."/>
            <person name="Leigh N.D."/>
            <person name="Simon A."/>
            <person name="Yun M.H."/>
        </authorList>
    </citation>
    <scope>NUCLEOTIDE SEQUENCE</scope>
    <source>
        <strain evidence="2">20211129_DDA</strain>
        <tissue evidence="2">Liver</tissue>
    </source>
</reference>
<name>A0AAV7SF32_PLEWA</name>
<proteinExistence type="predicted"/>
<evidence type="ECO:0000256" key="1">
    <source>
        <dbReference type="SAM" id="MobiDB-lite"/>
    </source>
</evidence>
<comment type="caution">
    <text evidence="2">The sequence shown here is derived from an EMBL/GenBank/DDBJ whole genome shotgun (WGS) entry which is preliminary data.</text>
</comment>
<evidence type="ECO:0000313" key="3">
    <source>
        <dbReference type="Proteomes" id="UP001066276"/>
    </source>
</evidence>
<evidence type="ECO:0000313" key="2">
    <source>
        <dbReference type="EMBL" id="KAJ1161853.1"/>
    </source>
</evidence>
<feature type="compositionally biased region" description="Basic and acidic residues" evidence="1">
    <location>
        <begin position="73"/>
        <end position="82"/>
    </location>
</feature>
<gene>
    <name evidence="2" type="ORF">NDU88_002334</name>
</gene>
<accession>A0AAV7SF32</accession>
<keyword evidence="3" id="KW-1185">Reference proteome</keyword>
<dbReference type="EMBL" id="JANPWB010000008">
    <property type="protein sequence ID" value="KAJ1161853.1"/>
    <property type="molecule type" value="Genomic_DNA"/>
</dbReference>
<feature type="region of interest" description="Disordered" evidence="1">
    <location>
        <begin position="41"/>
        <end position="126"/>
    </location>
</feature>
<dbReference type="Proteomes" id="UP001066276">
    <property type="component" value="Chromosome 4_2"/>
</dbReference>
<organism evidence="2 3">
    <name type="scientific">Pleurodeles waltl</name>
    <name type="common">Iberian ribbed newt</name>
    <dbReference type="NCBI Taxonomy" id="8319"/>
    <lineage>
        <taxon>Eukaryota</taxon>
        <taxon>Metazoa</taxon>
        <taxon>Chordata</taxon>
        <taxon>Craniata</taxon>
        <taxon>Vertebrata</taxon>
        <taxon>Euteleostomi</taxon>
        <taxon>Amphibia</taxon>
        <taxon>Batrachia</taxon>
        <taxon>Caudata</taxon>
        <taxon>Salamandroidea</taxon>
        <taxon>Salamandridae</taxon>
        <taxon>Pleurodelinae</taxon>
        <taxon>Pleurodeles</taxon>
    </lineage>
</organism>
<sequence>MATKIHLSRALVWGNNTRVLPVAAWGETLHATLEVSPPLTAEEPEHGRADGHTCLDLCPPPVNDAADPASDGDYSRIGRASRDQASALVQGIPRWPQRYTFPEPSSGETTPESCRWLLGERRYTQR</sequence>
<dbReference type="AlphaFoldDB" id="A0AAV7SF32"/>
<protein>
    <submittedName>
        <fullName evidence="2">Uncharacterized protein</fullName>
    </submittedName>
</protein>
<feature type="compositionally biased region" description="Basic and acidic residues" evidence="1">
    <location>
        <begin position="43"/>
        <end position="53"/>
    </location>
</feature>